<evidence type="ECO:0000313" key="9">
    <source>
        <dbReference type="EMBL" id="PKI58001.1"/>
    </source>
</evidence>
<evidence type="ECO:0000256" key="6">
    <source>
        <dbReference type="ARBA" id="ARBA00023136"/>
    </source>
</evidence>
<keyword evidence="5 7" id="KW-1133">Transmembrane helix</keyword>
<name>A0A2I0JP40_PUNGR</name>
<keyword evidence="3" id="KW-0762">Sugar transport</keyword>
<keyword evidence="4 7" id="KW-0812">Transmembrane</keyword>
<dbReference type="AlphaFoldDB" id="A0A2I0JP40"/>
<protein>
    <recommendedName>
        <fullName evidence="8">Major facilitator superfamily (MFS) profile domain-containing protein</fullName>
    </recommendedName>
</protein>
<reference evidence="9 10" key="1">
    <citation type="submission" date="2017-11" db="EMBL/GenBank/DDBJ databases">
        <title>De-novo sequencing of pomegranate (Punica granatum L.) genome.</title>
        <authorList>
            <person name="Akparov Z."/>
            <person name="Amiraslanov A."/>
            <person name="Hajiyeva S."/>
            <person name="Abbasov M."/>
            <person name="Kaur K."/>
            <person name="Hamwieh A."/>
            <person name="Solovyev V."/>
            <person name="Salamov A."/>
            <person name="Braich B."/>
            <person name="Kosarev P."/>
            <person name="Mahmoud A."/>
            <person name="Hajiyev E."/>
            <person name="Babayeva S."/>
            <person name="Izzatullayeva V."/>
            <person name="Mammadov A."/>
            <person name="Mammadov A."/>
            <person name="Sharifova S."/>
            <person name="Ojaghi J."/>
            <person name="Eynullazada K."/>
            <person name="Bayramov B."/>
            <person name="Abdulazimova A."/>
            <person name="Shahmuradov I."/>
        </authorList>
    </citation>
    <scope>NUCLEOTIDE SEQUENCE [LARGE SCALE GENOMIC DNA]</scope>
    <source>
        <strain evidence="10">cv. AG2017</strain>
        <tissue evidence="9">Leaf</tissue>
    </source>
</reference>
<sequence>MGILSLIGVVAFVISFSLGMGAIPWLIMAEILPVSIKGLAGSVAVLTNWLTSFAITMSANLLLDWSPGGTFTMYAAVAAFTVAFVTLWVPETKGRTLEEIQSSFR</sequence>
<dbReference type="InterPro" id="IPR036259">
    <property type="entry name" value="MFS_trans_sf"/>
</dbReference>
<feature type="domain" description="Major facilitator superfamily (MFS) profile" evidence="8">
    <location>
        <begin position="1"/>
        <end position="93"/>
    </location>
</feature>
<evidence type="ECO:0000313" key="10">
    <source>
        <dbReference type="Proteomes" id="UP000233551"/>
    </source>
</evidence>
<evidence type="ECO:0000256" key="1">
    <source>
        <dbReference type="ARBA" id="ARBA00004141"/>
    </source>
</evidence>
<accession>A0A2I0JP40</accession>
<keyword evidence="3" id="KW-0813">Transport</keyword>
<dbReference type="Proteomes" id="UP000233551">
    <property type="component" value="Unassembled WGS sequence"/>
</dbReference>
<dbReference type="GO" id="GO:0022857">
    <property type="term" value="F:transmembrane transporter activity"/>
    <property type="evidence" value="ECO:0007669"/>
    <property type="project" value="InterPro"/>
</dbReference>
<evidence type="ECO:0000256" key="2">
    <source>
        <dbReference type="ARBA" id="ARBA00010992"/>
    </source>
</evidence>
<dbReference type="InterPro" id="IPR020846">
    <property type="entry name" value="MFS_dom"/>
</dbReference>
<organism evidence="9 10">
    <name type="scientific">Punica granatum</name>
    <name type="common">Pomegranate</name>
    <dbReference type="NCBI Taxonomy" id="22663"/>
    <lineage>
        <taxon>Eukaryota</taxon>
        <taxon>Viridiplantae</taxon>
        <taxon>Streptophyta</taxon>
        <taxon>Embryophyta</taxon>
        <taxon>Tracheophyta</taxon>
        <taxon>Spermatophyta</taxon>
        <taxon>Magnoliopsida</taxon>
        <taxon>eudicotyledons</taxon>
        <taxon>Gunneridae</taxon>
        <taxon>Pentapetalae</taxon>
        <taxon>rosids</taxon>
        <taxon>malvids</taxon>
        <taxon>Myrtales</taxon>
        <taxon>Lythraceae</taxon>
        <taxon>Punica</taxon>
    </lineage>
</organism>
<dbReference type="STRING" id="22663.A0A2I0JP40"/>
<feature type="transmembrane region" description="Helical" evidence="7">
    <location>
        <begin position="71"/>
        <end position="89"/>
    </location>
</feature>
<dbReference type="InterPro" id="IPR005828">
    <property type="entry name" value="MFS_sugar_transport-like"/>
</dbReference>
<dbReference type="Gene3D" id="1.20.1250.20">
    <property type="entry name" value="MFS general substrate transporter like domains"/>
    <property type="match status" value="1"/>
</dbReference>
<gene>
    <name evidence="9" type="ORF">CRG98_021581</name>
</gene>
<dbReference type="PROSITE" id="PS50850">
    <property type="entry name" value="MFS"/>
    <property type="match status" value="1"/>
</dbReference>
<feature type="transmembrane region" description="Helical" evidence="7">
    <location>
        <begin position="39"/>
        <end position="59"/>
    </location>
</feature>
<dbReference type="PANTHER" id="PTHR48021:SF1">
    <property type="entry name" value="GH07001P-RELATED"/>
    <property type="match status" value="1"/>
</dbReference>
<evidence type="ECO:0000256" key="3">
    <source>
        <dbReference type="ARBA" id="ARBA00022597"/>
    </source>
</evidence>
<proteinExistence type="inferred from homology"/>
<keyword evidence="6 7" id="KW-0472">Membrane</keyword>
<dbReference type="InterPro" id="IPR050549">
    <property type="entry name" value="MFS_Trehalose_Transporter"/>
</dbReference>
<comment type="caution">
    <text evidence="9">The sequence shown here is derived from an EMBL/GenBank/DDBJ whole genome shotgun (WGS) entry which is preliminary data.</text>
</comment>
<dbReference type="Pfam" id="PF00083">
    <property type="entry name" value="Sugar_tr"/>
    <property type="match status" value="1"/>
</dbReference>
<evidence type="ECO:0000256" key="4">
    <source>
        <dbReference type="ARBA" id="ARBA00022692"/>
    </source>
</evidence>
<comment type="subcellular location">
    <subcellularLocation>
        <location evidence="1">Membrane</location>
        <topology evidence="1">Multi-pass membrane protein</topology>
    </subcellularLocation>
</comment>
<dbReference type="EMBL" id="PGOL01001449">
    <property type="protein sequence ID" value="PKI58001.1"/>
    <property type="molecule type" value="Genomic_DNA"/>
</dbReference>
<feature type="transmembrane region" description="Helical" evidence="7">
    <location>
        <begin position="6"/>
        <end position="27"/>
    </location>
</feature>
<dbReference type="SUPFAM" id="SSF103473">
    <property type="entry name" value="MFS general substrate transporter"/>
    <property type="match status" value="1"/>
</dbReference>
<dbReference type="GO" id="GO:0016020">
    <property type="term" value="C:membrane"/>
    <property type="evidence" value="ECO:0007669"/>
    <property type="project" value="UniProtKB-SubCell"/>
</dbReference>
<keyword evidence="10" id="KW-1185">Reference proteome</keyword>
<evidence type="ECO:0000256" key="7">
    <source>
        <dbReference type="SAM" id="Phobius"/>
    </source>
</evidence>
<comment type="similarity">
    <text evidence="2">Belongs to the major facilitator superfamily. Sugar transporter (TC 2.A.1.1) family.</text>
</comment>
<evidence type="ECO:0000256" key="5">
    <source>
        <dbReference type="ARBA" id="ARBA00022989"/>
    </source>
</evidence>
<evidence type="ECO:0000259" key="8">
    <source>
        <dbReference type="PROSITE" id="PS50850"/>
    </source>
</evidence>
<dbReference type="PANTHER" id="PTHR48021">
    <property type="match status" value="1"/>
</dbReference>